<dbReference type="CDD" id="cd02440">
    <property type="entry name" value="AdoMet_MTases"/>
    <property type="match status" value="1"/>
</dbReference>
<gene>
    <name evidence="2" type="primary">roqN</name>
    <name evidence="2" type="ORF">DBV05_g1908</name>
</gene>
<dbReference type="PANTHER" id="PTHR42912:SF83">
    <property type="entry name" value="METHYLTRANSFERASE TYPE 11 DOMAIN-CONTAINING PROTEIN"/>
    <property type="match status" value="1"/>
</dbReference>
<dbReference type="Proteomes" id="UP000325902">
    <property type="component" value="Unassembled WGS sequence"/>
</dbReference>
<proteinExistence type="predicted"/>
<keyword evidence="2" id="KW-0808">Transferase</keyword>
<evidence type="ECO:0000313" key="3">
    <source>
        <dbReference type="Proteomes" id="UP000325902"/>
    </source>
</evidence>
<dbReference type="GO" id="GO:0032259">
    <property type="term" value="P:methylation"/>
    <property type="evidence" value="ECO:0007669"/>
    <property type="project" value="UniProtKB-KW"/>
</dbReference>
<dbReference type="OrthoDB" id="2013972at2759"/>
<dbReference type="Pfam" id="PF13649">
    <property type="entry name" value="Methyltransf_25"/>
    <property type="match status" value="1"/>
</dbReference>
<dbReference type="InterPro" id="IPR041698">
    <property type="entry name" value="Methyltransf_25"/>
</dbReference>
<feature type="domain" description="Methyltransferase" evidence="1">
    <location>
        <begin position="47"/>
        <end position="146"/>
    </location>
</feature>
<keyword evidence="3" id="KW-1185">Reference proteome</keyword>
<evidence type="ECO:0000313" key="2">
    <source>
        <dbReference type="EMBL" id="KAB2579442.1"/>
    </source>
</evidence>
<evidence type="ECO:0000259" key="1">
    <source>
        <dbReference type="Pfam" id="PF13649"/>
    </source>
</evidence>
<sequence>MDWKDPNIAKKYKPGEAMTGPFARPLIKQAGLDDSLSPTSGEKLVTLDNACGTGILTVHLYDMLPDHAKGRINHTCGDISQGMIDLVQSRIKEAGWKGATTKILDAQKMDIPSNTFTHVLTNFGFVGLPDPSLVLREWHRVLQPGGTCGFTVWESVGWFSPVEAAVKSLDGPKFPTWTEFCKAFSTTDDAWEERSFFERGVEAVGFEDMRVESFENRTKHASAREFCELYGMMCRVITEKFWSEEEKGKYGPLLEPAIEKALQERFGEGEFSLDWKAWIITAKKPVEKN</sequence>
<reference evidence="2 3" key="1">
    <citation type="journal article" date="2019" name="Sci. Rep.">
        <title>A multi-omics analysis of the grapevine pathogen Lasiodiplodia theobromae reveals that temperature affects the expression of virulence- and pathogenicity-related genes.</title>
        <authorList>
            <person name="Felix C."/>
            <person name="Meneses R."/>
            <person name="Goncalves M.F.M."/>
            <person name="Tilleman L."/>
            <person name="Duarte A.S."/>
            <person name="Jorrin-Novo J.V."/>
            <person name="Van de Peer Y."/>
            <person name="Deforce D."/>
            <person name="Van Nieuwerburgh F."/>
            <person name="Esteves A.C."/>
            <person name="Alves A."/>
        </authorList>
    </citation>
    <scope>NUCLEOTIDE SEQUENCE [LARGE SCALE GENOMIC DNA]</scope>
    <source>
        <strain evidence="2 3">LA-SOL3</strain>
    </source>
</reference>
<dbReference type="Gene3D" id="3.40.50.150">
    <property type="entry name" value="Vaccinia Virus protein VP39"/>
    <property type="match status" value="1"/>
</dbReference>
<dbReference type="AlphaFoldDB" id="A0A5N5DRD4"/>
<comment type="caution">
    <text evidence="2">The sequence shown here is derived from an EMBL/GenBank/DDBJ whole genome shotgun (WGS) entry which is preliminary data.</text>
</comment>
<accession>A0A5N5DRD4</accession>
<dbReference type="InterPro" id="IPR050508">
    <property type="entry name" value="Methyltransf_Superfamily"/>
</dbReference>
<dbReference type="EMBL" id="VCHE01000007">
    <property type="protein sequence ID" value="KAB2579442.1"/>
    <property type="molecule type" value="Genomic_DNA"/>
</dbReference>
<protein>
    <submittedName>
        <fullName evidence="2">Glandicoline B O-methyltransferase roqN</fullName>
    </submittedName>
</protein>
<dbReference type="PANTHER" id="PTHR42912">
    <property type="entry name" value="METHYLTRANSFERASE"/>
    <property type="match status" value="1"/>
</dbReference>
<organism evidence="2 3">
    <name type="scientific">Lasiodiplodia theobromae</name>
    <dbReference type="NCBI Taxonomy" id="45133"/>
    <lineage>
        <taxon>Eukaryota</taxon>
        <taxon>Fungi</taxon>
        <taxon>Dikarya</taxon>
        <taxon>Ascomycota</taxon>
        <taxon>Pezizomycotina</taxon>
        <taxon>Dothideomycetes</taxon>
        <taxon>Dothideomycetes incertae sedis</taxon>
        <taxon>Botryosphaeriales</taxon>
        <taxon>Botryosphaeriaceae</taxon>
        <taxon>Lasiodiplodia</taxon>
    </lineage>
</organism>
<dbReference type="GO" id="GO:0008757">
    <property type="term" value="F:S-adenosylmethionine-dependent methyltransferase activity"/>
    <property type="evidence" value="ECO:0007669"/>
    <property type="project" value="InterPro"/>
</dbReference>
<dbReference type="InterPro" id="IPR029063">
    <property type="entry name" value="SAM-dependent_MTases_sf"/>
</dbReference>
<name>A0A5N5DRD4_9PEZI</name>
<keyword evidence="2" id="KW-0489">Methyltransferase</keyword>
<dbReference type="SUPFAM" id="SSF53335">
    <property type="entry name" value="S-adenosyl-L-methionine-dependent methyltransferases"/>
    <property type="match status" value="1"/>
</dbReference>